<dbReference type="PROSITE" id="PS50072">
    <property type="entry name" value="CSA_PPIASE_2"/>
    <property type="match status" value="1"/>
</dbReference>
<dbReference type="PANTHER" id="PTHR11071">
    <property type="entry name" value="PEPTIDYL-PROLYL CIS-TRANS ISOMERASE"/>
    <property type="match status" value="1"/>
</dbReference>
<evidence type="ECO:0000256" key="1">
    <source>
        <dbReference type="ARBA" id="ARBA00000971"/>
    </source>
</evidence>
<feature type="compositionally biased region" description="Basic and acidic residues" evidence="5">
    <location>
        <begin position="186"/>
        <end position="196"/>
    </location>
</feature>
<keyword evidence="3" id="KW-0697">Rotamase</keyword>
<dbReference type="RefSeq" id="XP_067488922.1">
    <property type="nucleotide sequence ID" value="XM_067637401.1"/>
</dbReference>
<dbReference type="GO" id="GO:0003755">
    <property type="term" value="F:peptidyl-prolyl cis-trans isomerase activity"/>
    <property type="evidence" value="ECO:0007669"/>
    <property type="project" value="UniProtKB-KW"/>
</dbReference>
<dbReference type="PRINTS" id="PR00153">
    <property type="entry name" value="CSAPPISMRASE"/>
</dbReference>
<feature type="compositionally biased region" description="Basic and acidic residues" evidence="5">
    <location>
        <begin position="238"/>
        <end position="248"/>
    </location>
</feature>
<feature type="compositionally biased region" description="Polar residues" evidence="5">
    <location>
        <begin position="272"/>
        <end position="285"/>
    </location>
</feature>
<reference evidence="7 8" key="1">
    <citation type="submission" date="2019-01" db="EMBL/GenBank/DDBJ databases">
        <title>Intercellular communication is required for trap formation in the nematode-trapping fungus Duddingtonia flagrans.</title>
        <authorList>
            <person name="Youssar L."/>
            <person name="Wernet V."/>
            <person name="Hensel N."/>
            <person name="Hildebrandt H.-G."/>
            <person name="Fischer R."/>
        </authorList>
    </citation>
    <scope>NUCLEOTIDE SEQUENCE [LARGE SCALE GENOMIC DNA]</scope>
    <source>
        <strain evidence="7 8">CBS H-5679</strain>
    </source>
</reference>
<evidence type="ECO:0000256" key="5">
    <source>
        <dbReference type="SAM" id="MobiDB-lite"/>
    </source>
</evidence>
<name>A0A436ZWM2_ARTFL</name>
<organism evidence="7 8">
    <name type="scientific">Arthrobotrys flagrans</name>
    <name type="common">Nematode-trapping fungus</name>
    <name type="synonym">Trichothecium flagrans</name>
    <dbReference type="NCBI Taxonomy" id="97331"/>
    <lineage>
        <taxon>Eukaryota</taxon>
        <taxon>Fungi</taxon>
        <taxon>Dikarya</taxon>
        <taxon>Ascomycota</taxon>
        <taxon>Pezizomycotina</taxon>
        <taxon>Orbiliomycetes</taxon>
        <taxon>Orbiliales</taxon>
        <taxon>Orbiliaceae</taxon>
        <taxon>Arthrobotrys</taxon>
    </lineage>
</organism>
<feature type="region of interest" description="Disordered" evidence="5">
    <location>
        <begin position="175"/>
        <end position="424"/>
    </location>
</feature>
<feature type="domain" description="PPIase cyclophilin-type" evidence="6">
    <location>
        <begin position="10"/>
        <end position="170"/>
    </location>
</feature>
<dbReference type="InterPro" id="IPR029000">
    <property type="entry name" value="Cyclophilin-like_dom_sf"/>
</dbReference>
<feature type="compositionally biased region" description="Basic and acidic residues" evidence="5">
    <location>
        <begin position="209"/>
        <end position="219"/>
    </location>
</feature>
<dbReference type="AlphaFoldDB" id="A0A436ZWM2"/>
<protein>
    <recommendedName>
        <fullName evidence="2">peptidylprolyl isomerase</fullName>
        <ecNumber evidence="2">5.2.1.8</ecNumber>
    </recommendedName>
</protein>
<dbReference type="GO" id="GO:0005737">
    <property type="term" value="C:cytoplasm"/>
    <property type="evidence" value="ECO:0007669"/>
    <property type="project" value="TreeGrafter"/>
</dbReference>
<feature type="compositionally biased region" description="Basic and acidic residues" evidence="5">
    <location>
        <begin position="345"/>
        <end position="360"/>
    </location>
</feature>
<feature type="compositionally biased region" description="Basic and acidic residues" evidence="5">
    <location>
        <begin position="255"/>
        <end position="271"/>
    </location>
</feature>
<gene>
    <name evidence="7" type="ORF">DFL_007765</name>
</gene>
<dbReference type="VEuPathDB" id="FungiDB:DFL_007765"/>
<sequence>MVAPVRPRCFLDLQHGTEPVGRVVIELFTDKTPRTCENFRSLCTALTSPSLHYKSSIFHRVIEEFMLQGGDITRGDGKGGVSIYGDTFEDENLGWCDIDKEGLVCMANRGKDTNSSQFFITCAPCDHLNGKHTVFGHVVSGLQFVKEMEKVRVDSSDKPVVDVIISNCGELEFRRAPGKATATRTTDTKPSRDGKRPRSQSRSRSRSRSRSESRSGSRTRDRHRSRTRSPRAKSDRHKRQDRDKDSRRSGRRHRDRADRSRSPRRHGDASTKESVVSPSQNQDIRFTSRSESPEKLISATGQRDSRSSRNHHKSSRQPYSHSRSRSRDHRGRGRDYGEDDFDSEEERRIQREEDERESNRRQPQYQRPYRSPSRRDDRYSVDSGQSEVKFKGRGSMKYREKGGTSAIPQWEKHSESQGLFEVNE</sequence>
<evidence type="ECO:0000259" key="6">
    <source>
        <dbReference type="PROSITE" id="PS50072"/>
    </source>
</evidence>
<dbReference type="Pfam" id="PF00160">
    <property type="entry name" value="Pro_isomerase"/>
    <property type="match status" value="1"/>
</dbReference>
<proteinExistence type="predicted"/>
<dbReference type="GO" id="GO:0016018">
    <property type="term" value="F:cyclosporin A binding"/>
    <property type="evidence" value="ECO:0007669"/>
    <property type="project" value="TreeGrafter"/>
</dbReference>
<dbReference type="FunFam" id="2.40.100.10:FF:000025">
    <property type="entry name" value="Peptidyl-prolyl cis-trans isomerase CYP19-2"/>
    <property type="match status" value="1"/>
</dbReference>
<dbReference type="OrthoDB" id="407558at2759"/>
<dbReference type="Gene3D" id="2.40.100.10">
    <property type="entry name" value="Cyclophilin-like"/>
    <property type="match status" value="1"/>
</dbReference>
<evidence type="ECO:0000256" key="3">
    <source>
        <dbReference type="ARBA" id="ARBA00023110"/>
    </source>
</evidence>
<keyword evidence="4" id="KW-0413">Isomerase</keyword>
<evidence type="ECO:0000313" key="7">
    <source>
        <dbReference type="EMBL" id="RVD83378.1"/>
    </source>
</evidence>
<dbReference type="InterPro" id="IPR020892">
    <property type="entry name" value="Cyclophilin-type_PPIase_CS"/>
</dbReference>
<comment type="catalytic activity">
    <reaction evidence="1">
        <text>[protein]-peptidylproline (omega=180) = [protein]-peptidylproline (omega=0)</text>
        <dbReference type="Rhea" id="RHEA:16237"/>
        <dbReference type="Rhea" id="RHEA-COMP:10747"/>
        <dbReference type="Rhea" id="RHEA-COMP:10748"/>
        <dbReference type="ChEBI" id="CHEBI:83833"/>
        <dbReference type="ChEBI" id="CHEBI:83834"/>
        <dbReference type="EC" id="5.2.1.8"/>
    </reaction>
</comment>
<evidence type="ECO:0000256" key="4">
    <source>
        <dbReference type="ARBA" id="ARBA00023235"/>
    </source>
</evidence>
<dbReference type="PROSITE" id="PS00170">
    <property type="entry name" value="CSA_PPIASE_1"/>
    <property type="match status" value="1"/>
</dbReference>
<dbReference type="GeneID" id="93590076"/>
<evidence type="ECO:0000256" key="2">
    <source>
        <dbReference type="ARBA" id="ARBA00013194"/>
    </source>
</evidence>
<feature type="compositionally biased region" description="Basic residues" evidence="5">
    <location>
        <begin position="197"/>
        <end position="208"/>
    </location>
</feature>
<feature type="compositionally biased region" description="Basic residues" evidence="5">
    <location>
        <begin position="322"/>
        <end position="332"/>
    </location>
</feature>
<dbReference type="EMBL" id="SAEB01000009">
    <property type="protein sequence ID" value="RVD83378.1"/>
    <property type="molecule type" value="Genomic_DNA"/>
</dbReference>
<dbReference type="GO" id="GO:0006457">
    <property type="term" value="P:protein folding"/>
    <property type="evidence" value="ECO:0007669"/>
    <property type="project" value="InterPro"/>
</dbReference>
<dbReference type="Proteomes" id="UP000283090">
    <property type="component" value="Unassembled WGS sequence"/>
</dbReference>
<dbReference type="InterPro" id="IPR002130">
    <property type="entry name" value="Cyclophilin-type_PPIase_dom"/>
</dbReference>
<dbReference type="PANTHER" id="PTHR11071:SF561">
    <property type="entry name" value="PEPTIDYL-PROLYL CIS-TRANS ISOMERASE D-RELATED"/>
    <property type="match status" value="1"/>
</dbReference>
<dbReference type="STRING" id="97331.A0A436ZWM2"/>
<dbReference type="SUPFAM" id="SSF50891">
    <property type="entry name" value="Cyclophilin-like"/>
    <property type="match status" value="1"/>
</dbReference>
<accession>A0A436ZWM2</accession>
<keyword evidence="8" id="KW-1185">Reference proteome</keyword>
<comment type="caution">
    <text evidence="7">The sequence shown here is derived from an EMBL/GenBank/DDBJ whole genome shotgun (WGS) entry which is preliminary data.</text>
</comment>
<evidence type="ECO:0000313" key="8">
    <source>
        <dbReference type="Proteomes" id="UP000283090"/>
    </source>
</evidence>
<feature type="compositionally biased region" description="Low complexity" evidence="5">
    <location>
        <begin position="361"/>
        <end position="371"/>
    </location>
</feature>
<dbReference type="EC" id="5.2.1.8" evidence="2"/>
<feature type="compositionally biased region" description="Basic residues" evidence="5">
    <location>
        <begin position="220"/>
        <end position="237"/>
    </location>
</feature>